<feature type="transmembrane region" description="Helical" evidence="6">
    <location>
        <begin position="528"/>
        <end position="547"/>
    </location>
</feature>
<dbReference type="Pfam" id="PF07690">
    <property type="entry name" value="MFS_1"/>
    <property type="match status" value="1"/>
</dbReference>
<keyword evidence="9" id="KW-1185">Reference proteome</keyword>
<comment type="subcellular location">
    <subcellularLocation>
        <location evidence="1">Membrane</location>
        <topology evidence="1">Multi-pass membrane protein</topology>
    </subcellularLocation>
</comment>
<organism evidence="8 9">
    <name type="scientific">Serendipita vermifera MAFF 305830</name>
    <dbReference type="NCBI Taxonomy" id="933852"/>
    <lineage>
        <taxon>Eukaryota</taxon>
        <taxon>Fungi</taxon>
        <taxon>Dikarya</taxon>
        <taxon>Basidiomycota</taxon>
        <taxon>Agaricomycotina</taxon>
        <taxon>Agaricomycetes</taxon>
        <taxon>Sebacinales</taxon>
        <taxon>Serendipitaceae</taxon>
        <taxon>Serendipita</taxon>
    </lineage>
</organism>
<feature type="transmembrane region" description="Helical" evidence="6">
    <location>
        <begin position="397"/>
        <end position="419"/>
    </location>
</feature>
<dbReference type="HOGENOM" id="CLU_008455_11_6_1"/>
<feature type="compositionally biased region" description="Basic and acidic residues" evidence="5">
    <location>
        <begin position="54"/>
        <end position="71"/>
    </location>
</feature>
<feature type="transmembrane region" description="Helical" evidence="6">
    <location>
        <begin position="279"/>
        <end position="299"/>
    </location>
</feature>
<sequence length="564" mass="61971">MSSSSRPSAEFHDHSTMVSQNPSPKLKPGNNTPSAVLPVDSPIDSIDLEAATVNEEKHSSRHHETPLERRTSAVNEAWPTPELEANPELMKEAIKEEKDVFLVTFDDNDPLDPKNWSKLYRWYLTFASSLLVLNASFASSAPSGMLPPIMSHFEMSQIEGTLTISLFLLGYCVGPFLWAPTSEQIGRRPMFIVGFLGYFILQIACAVAPNTAALLVFRFLGGCFAACPLTNSGAVLGDIWDNEQRGSATAIFTLSPFAGPSAGPLVAGALMTSNVSWQWLFWILSIFAGICWIMIIVSIPETYGPVILVQKAKALRASTGDPRYKAALELNEVSFAKKLGRILGRPWKIFFVEPMLVIITLYMSFVYGLLYLLFLAYPVVFVQGHGFNGLESGLTFLPIFIGGIMAVFLYLYVFAPIYLKVSQAHDGKAPPESRLPMAQWGGPILAISMFWFGWTSYPWINYWVPVVSGLGLGLSVVLLFLSLFNYIIDAYLPVAASALASSTVVRSAFGAGFPLFGKQMYETLDPRIASTVLAACTLLLVPVPFVFEKYGPAIRKRSKYGLST</sequence>
<keyword evidence="4 6" id="KW-0472">Membrane</keyword>
<feature type="compositionally biased region" description="Polar residues" evidence="5">
    <location>
        <begin position="16"/>
        <end position="34"/>
    </location>
</feature>
<dbReference type="GO" id="GO:0005886">
    <property type="term" value="C:plasma membrane"/>
    <property type="evidence" value="ECO:0007669"/>
    <property type="project" value="TreeGrafter"/>
</dbReference>
<dbReference type="FunFam" id="1.20.1250.20:FF:000011">
    <property type="entry name" value="MFS multidrug transporter, putative"/>
    <property type="match status" value="1"/>
</dbReference>
<dbReference type="SUPFAM" id="SSF103473">
    <property type="entry name" value="MFS general substrate transporter"/>
    <property type="match status" value="1"/>
</dbReference>
<evidence type="ECO:0000256" key="2">
    <source>
        <dbReference type="ARBA" id="ARBA00022692"/>
    </source>
</evidence>
<dbReference type="EMBL" id="KN824277">
    <property type="protein sequence ID" value="KIM34144.1"/>
    <property type="molecule type" value="Genomic_DNA"/>
</dbReference>
<feature type="transmembrane region" description="Helical" evidence="6">
    <location>
        <begin position="215"/>
        <end position="236"/>
    </location>
</feature>
<dbReference type="Proteomes" id="UP000054097">
    <property type="component" value="Unassembled WGS sequence"/>
</dbReference>
<dbReference type="InterPro" id="IPR036259">
    <property type="entry name" value="MFS_trans_sf"/>
</dbReference>
<feature type="region of interest" description="Disordered" evidence="5">
    <location>
        <begin position="53"/>
        <end position="72"/>
    </location>
</feature>
<dbReference type="Gene3D" id="1.20.1250.20">
    <property type="entry name" value="MFS general substrate transporter like domains"/>
    <property type="match status" value="1"/>
</dbReference>
<protein>
    <recommendedName>
        <fullName evidence="7">Major facilitator superfamily (MFS) profile domain-containing protein</fullName>
    </recommendedName>
</protein>
<evidence type="ECO:0000256" key="6">
    <source>
        <dbReference type="SAM" id="Phobius"/>
    </source>
</evidence>
<feature type="transmembrane region" description="Helical" evidence="6">
    <location>
        <begin position="248"/>
        <end position="267"/>
    </location>
</feature>
<dbReference type="PROSITE" id="PS50850">
    <property type="entry name" value="MFS"/>
    <property type="match status" value="1"/>
</dbReference>
<name>A0A0C3BQ01_SERVB</name>
<feature type="transmembrane region" description="Helical" evidence="6">
    <location>
        <begin position="440"/>
        <end position="460"/>
    </location>
</feature>
<feature type="region of interest" description="Disordered" evidence="5">
    <location>
        <begin position="1"/>
        <end position="43"/>
    </location>
</feature>
<dbReference type="GO" id="GO:0022857">
    <property type="term" value="F:transmembrane transporter activity"/>
    <property type="evidence" value="ECO:0007669"/>
    <property type="project" value="InterPro"/>
</dbReference>
<keyword evidence="2 6" id="KW-0812">Transmembrane</keyword>
<dbReference type="PANTHER" id="PTHR23502">
    <property type="entry name" value="MAJOR FACILITATOR SUPERFAMILY"/>
    <property type="match status" value="1"/>
</dbReference>
<evidence type="ECO:0000259" key="7">
    <source>
        <dbReference type="PROSITE" id="PS50850"/>
    </source>
</evidence>
<gene>
    <name evidence="8" type="ORF">M408DRAFT_325642</name>
</gene>
<feature type="transmembrane region" description="Helical" evidence="6">
    <location>
        <begin position="122"/>
        <end position="141"/>
    </location>
</feature>
<dbReference type="InterPro" id="IPR020846">
    <property type="entry name" value="MFS_dom"/>
</dbReference>
<reference evidence="8 9" key="1">
    <citation type="submission" date="2014-04" db="EMBL/GenBank/DDBJ databases">
        <authorList>
            <consortium name="DOE Joint Genome Institute"/>
            <person name="Kuo A."/>
            <person name="Zuccaro A."/>
            <person name="Kohler A."/>
            <person name="Nagy L.G."/>
            <person name="Floudas D."/>
            <person name="Copeland A."/>
            <person name="Barry K.W."/>
            <person name="Cichocki N."/>
            <person name="Veneault-Fourrey C."/>
            <person name="LaButti K."/>
            <person name="Lindquist E.A."/>
            <person name="Lipzen A."/>
            <person name="Lundell T."/>
            <person name="Morin E."/>
            <person name="Murat C."/>
            <person name="Sun H."/>
            <person name="Tunlid A."/>
            <person name="Henrissat B."/>
            <person name="Grigoriev I.V."/>
            <person name="Hibbett D.S."/>
            <person name="Martin F."/>
            <person name="Nordberg H.P."/>
            <person name="Cantor M.N."/>
            <person name="Hua S.X."/>
        </authorList>
    </citation>
    <scope>NUCLEOTIDE SEQUENCE [LARGE SCALE GENOMIC DNA]</scope>
    <source>
        <strain evidence="8 9">MAFF 305830</strain>
    </source>
</reference>
<dbReference type="PANTHER" id="PTHR23502:SF173">
    <property type="entry name" value="MFS-MULTIDRUG-RESISTANCE TRANSPORTER-RELATED"/>
    <property type="match status" value="1"/>
</dbReference>
<feature type="transmembrane region" description="Helical" evidence="6">
    <location>
        <begin position="191"/>
        <end position="209"/>
    </location>
</feature>
<feature type="transmembrane region" description="Helical" evidence="6">
    <location>
        <begin position="494"/>
        <end position="516"/>
    </location>
</feature>
<feature type="transmembrane region" description="Helical" evidence="6">
    <location>
        <begin position="161"/>
        <end position="179"/>
    </location>
</feature>
<reference evidence="9" key="2">
    <citation type="submission" date="2015-01" db="EMBL/GenBank/DDBJ databases">
        <title>Evolutionary Origins and Diversification of the Mycorrhizal Mutualists.</title>
        <authorList>
            <consortium name="DOE Joint Genome Institute"/>
            <consortium name="Mycorrhizal Genomics Consortium"/>
            <person name="Kohler A."/>
            <person name="Kuo A."/>
            <person name="Nagy L.G."/>
            <person name="Floudas D."/>
            <person name="Copeland A."/>
            <person name="Barry K.W."/>
            <person name="Cichocki N."/>
            <person name="Veneault-Fourrey C."/>
            <person name="LaButti K."/>
            <person name="Lindquist E.A."/>
            <person name="Lipzen A."/>
            <person name="Lundell T."/>
            <person name="Morin E."/>
            <person name="Murat C."/>
            <person name="Riley R."/>
            <person name="Ohm R."/>
            <person name="Sun H."/>
            <person name="Tunlid A."/>
            <person name="Henrissat B."/>
            <person name="Grigoriev I.V."/>
            <person name="Hibbett D.S."/>
            <person name="Martin F."/>
        </authorList>
    </citation>
    <scope>NUCLEOTIDE SEQUENCE [LARGE SCALE GENOMIC DNA]</scope>
    <source>
        <strain evidence="9">MAFF 305830</strain>
    </source>
</reference>
<evidence type="ECO:0000313" key="8">
    <source>
        <dbReference type="EMBL" id="KIM34144.1"/>
    </source>
</evidence>
<dbReference type="AlphaFoldDB" id="A0A0C3BQ01"/>
<evidence type="ECO:0000313" key="9">
    <source>
        <dbReference type="Proteomes" id="UP000054097"/>
    </source>
</evidence>
<dbReference type="CDD" id="cd17323">
    <property type="entry name" value="MFS_Tpo1_MDR_like"/>
    <property type="match status" value="1"/>
</dbReference>
<keyword evidence="3 6" id="KW-1133">Transmembrane helix</keyword>
<evidence type="ECO:0000256" key="4">
    <source>
        <dbReference type="ARBA" id="ARBA00023136"/>
    </source>
</evidence>
<feature type="transmembrane region" description="Helical" evidence="6">
    <location>
        <begin position="466"/>
        <end position="487"/>
    </location>
</feature>
<proteinExistence type="predicted"/>
<dbReference type="OrthoDB" id="9986881at2759"/>
<dbReference type="STRING" id="933852.A0A0C3BQ01"/>
<feature type="transmembrane region" description="Helical" evidence="6">
    <location>
        <begin position="355"/>
        <end position="377"/>
    </location>
</feature>
<dbReference type="InterPro" id="IPR011701">
    <property type="entry name" value="MFS"/>
</dbReference>
<evidence type="ECO:0000256" key="3">
    <source>
        <dbReference type="ARBA" id="ARBA00022989"/>
    </source>
</evidence>
<evidence type="ECO:0000256" key="1">
    <source>
        <dbReference type="ARBA" id="ARBA00004141"/>
    </source>
</evidence>
<accession>A0A0C3BQ01</accession>
<feature type="domain" description="Major facilitator superfamily (MFS) profile" evidence="7">
    <location>
        <begin position="120"/>
        <end position="564"/>
    </location>
</feature>
<evidence type="ECO:0000256" key="5">
    <source>
        <dbReference type="SAM" id="MobiDB-lite"/>
    </source>
</evidence>